<dbReference type="Proteomes" id="UP001589896">
    <property type="component" value="Unassembled WGS sequence"/>
</dbReference>
<proteinExistence type="inferred from homology"/>
<dbReference type="SUPFAM" id="SSF53850">
    <property type="entry name" value="Periplasmic binding protein-like II"/>
    <property type="match status" value="1"/>
</dbReference>
<dbReference type="SUPFAM" id="SSF46785">
    <property type="entry name" value="Winged helix' DNA-binding domain"/>
    <property type="match status" value="1"/>
</dbReference>
<evidence type="ECO:0000256" key="3">
    <source>
        <dbReference type="ARBA" id="ARBA00023125"/>
    </source>
</evidence>
<keyword evidence="2" id="KW-0805">Transcription regulation</keyword>
<dbReference type="PANTHER" id="PTHR30118">
    <property type="entry name" value="HTH-TYPE TRANSCRIPTIONAL REGULATOR LEUO-RELATED"/>
    <property type="match status" value="1"/>
</dbReference>
<evidence type="ECO:0000256" key="4">
    <source>
        <dbReference type="ARBA" id="ARBA00023163"/>
    </source>
</evidence>
<evidence type="ECO:0000313" key="7">
    <source>
        <dbReference type="Proteomes" id="UP001589896"/>
    </source>
</evidence>
<dbReference type="Pfam" id="PF03466">
    <property type="entry name" value="LysR_substrate"/>
    <property type="match status" value="1"/>
</dbReference>
<dbReference type="PANTHER" id="PTHR30118:SF15">
    <property type="entry name" value="TRANSCRIPTIONAL REGULATORY PROTEIN"/>
    <property type="match status" value="1"/>
</dbReference>
<accession>A0ABV6RX45</accession>
<organism evidence="6 7">
    <name type="scientific">Lysobacter korlensis</name>
    <dbReference type="NCBI Taxonomy" id="553636"/>
    <lineage>
        <taxon>Bacteria</taxon>
        <taxon>Pseudomonadati</taxon>
        <taxon>Pseudomonadota</taxon>
        <taxon>Gammaproteobacteria</taxon>
        <taxon>Lysobacterales</taxon>
        <taxon>Lysobacteraceae</taxon>
        <taxon>Lysobacter</taxon>
    </lineage>
</organism>
<sequence>MQLRNFDLNLLLPLRALLEEKSVTRAAERMHMSQPALSAALARLRRHFNDELLERRGNSFQLTPLAQQLLDLTYAATAGVERVFTAQAEFDPATSTREFSIYGSDYVTAVLGPSLLDVLSEAAPNVRLRFRPMTGAVVADAPDSVRDDDGVLMPHGFLTGLEHLDLFVDRWVCMVDGDNSEVGDTIVLEQLAAMPWISTYSGISEYTPPMKQLQLLGVEPQVKLVSNSFTVLPYLLADSNRVAFVQEALGKQLTTHSAGMRIIDVPFDVVPLTEALWWHPVHTLERDHVWFRSMLRKAVLRAGLTPAPPRRPS</sequence>
<feature type="domain" description="HTH lysR-type" evidence="5">
    <location>
        <begin position="6"/>
        <end position="63"/>
    </location>
</feature>
<dbReference type="RefSeq" id="WP_386674371.1">
    <property type="nucleotide sequence ID" value="NZ_JBHLTG010000008.1"/>
</dbReference>
<evidence type="ECO:0000256" key="2">
    <source>
        <dbReference type="ARBA" id="ARBA00023015"/>
    </source>
</evidence>
<dbReference type="Pfam" id="PF00126">
    <property type="entry name" value="HTH_1"/>
    <property type="match status" value="1"/>
</dbReference>
<dbReference type="Gene3D" id="3.40.190.10">
    <property type="entry name" value="Periplasmic binding protein-like II"/>
    <property type="match status" value="2"/>
</dbReference>
<keyword evidence="7" id="KW-1185">Reference proteome</keyword>
<dbReference type="InterPro" id="IPR005119">
    <property type="entry name" value="LysR_subst-bd"/>
</dbReference>
<reference evidence="6 7" key="1">
    <citation type="submission" date="2024-09" db="EMBL/GenBank/DDBJ databases">
        <authorList>
            <person name="Sun Q."/>
            <person name="Mori K."/>
        </authorList>
    </citation>
    <scope>NUCLEOTIDE SEQUENCE [LARGE SCALE GENOMIC DNA]</scope>
    <source>
        <strain evidence="6 7">KCTC 23076</strain>
    </source>
</reference>
<dbReference type="InterPro" id="IPR000847">
    <property type="entry name" value="LysR_HTH_N"/>
</dbReference>
<keyword evidence="3" id="KW-0238">DNA-binding</keyword>
<dbReference type="InterPro" id="IPR037402">
    <property type="entry name" value="YidZ_PBP2"/>
</dbReference>
<keyword evidence="4" id="KW-0804">Transcription</keyword>
<dbReference type="InterPro" id="IPR036388">
    <property type="entry name" value="WH-like_DNA-bd_sf"/>
</dbReference>
<name>A0ABV6RX45_9GAMM</name>
<dbReference type="CDD" id="cd08417">
    <property type="entry name" value="PBP2_Nitroaromatics_like"/>
    <property type="match status" value="1"/>
</dbReference>
<dbReference type="PROSITE" id="PS50931">
    <property type="entry name" value="HTH_LYSR"/>
    <property type="match status" value="1"/>
</dbReference>
<dbReference type="InterPro" id="IPR036390">
    <property type="entry name" value="WH_DNA-bd_sf"/>
</dbReference>
<evidence type="ECO:0000313" key="6">
    <source>
        <dbReference type="EMBL" id="MFC0681550.1"/>
    </source>
</evidence>
<dbReference type="Gene3D" id="1.10.10.10">
    <property type="entry name" value="Winged helix-like DNA-binding domain superfamily/Winged helix DNA-binding domain"/>
    <property type="match status" value="1"/>
</dbReference>
<protein>
    <submittedName>
        <fullName evidence="6">LysR family transcriptional regulator</fullName>
    </submittedName>
</protein>
<dbReference type="EMBL" id="JBHLTG010000008">
    <property type="protein sequence ID" value="MFC0681550.1"/>
    <property type="molecule type" value="Genomic_DNA"/>
</dbReference>
<dbReference type="InterPro" id="IPR050389">
    <property type="entry name" value="LysR-type_TF"/>
</dbReference>
<dbReference type="PRINTS" id="PR00039">
    <property type="entry name" value="HTHLYSR"/>
</dbReference>
<comment type="similarity">
    <text evidence="1">Belongs to the LysR transcriptional regulatory family.</text>
</comment>
<comment type="caution">
    <text evidence="6">The sequence shown here is derived from an EMBL/GenBank/DDBJ whole genome shotgun (WGS) entry which is preliminary data.</text>
</comment>
<gene>
    <name evidence="6" type="ORF">ACFFGH_27290</name>
</gene>
<evidence type="ECO:0000256" key="1">
    <source>
        <dbReference type="ARBA" id="ARBA00009437"/>
    </source>
</evidence>
<evidence type="ECO:0000259" key="5">
    <source>
        <dbReference type="PROSITE" id="PS50931"/>
    </source>
</evidence>